<dbReference type="AlphaFoldDB" id="A0ABD3R1D9"/>
<protein>
    <recommendedName>
        <fullName evidence="3">Fatty acid hydroxylase domain-containing protein</fullName>
    </recommendedName>
</protein>
<gene>
    <name evidence="4" type="ORF">HJC23_005955</name>
</gene>
<feature type="region of interest" description="Disordered" evidence="1">
    <location>
        <begin position="338"/>
        <end position="365"/>
    </location>
</feature>
<feature type="transmembrane region" description="Helical" evidence="2">
    <location>
        <begin position="182"/>
        <end position="203"/>
    </location>
</feature>
<evidence type="ECO:0000256" key="1">
    <source>
        <dbReference type="SAM" id="MobiDB-lite"/>
    </source>
</evidence>
<feature type="transmembrane region" description="Helical" evidence="2">
    <location>
        <begin position="136"/>
        <end position="153"/>
    </location>
</feature>
<feature type="transmembrane region" description="Helical" evidence="2">
    <location>
        <begin position="108"/>
        <end position="130"/>
    </location>
</feature>
<accession>A0ABD3R1D9</accession>
<evidence type="ECO:0000313" key="4">
    <source>
        <dbReference type="EMBL" id="KAL3805711.1"/>
    </source>
</evidence>
<keyword evidence="2" id="KW-0472">Membrane</keyword>
<feature type="domain" description="Fatty acid hydroxylase" evidence="3">
    <location>
        <begin position="144"/>
        <end position="294"/>
    </location>
</feature>
<dbReference type="Proteomes" id="UP001516023">
    <property type="component" value="Unassembled WGS sequence"/>
</dbReference>
<dbReference type="Pfam" id="PF04116">
    <property type="entry name" value="FA_hydroxylase"/>
    <property type="match status" value="1"/>
</dbReference>
<evidence type="ECO:0000313" key="5">
    <source>
        <dbReference type="Proteomes" id="UP001516023"/>
    </source>
</evidence>
<name>A0ABD3R1D9_9STRA</name>
<comment type="caution">
    <text evidence="4">The sequence shown here is derived from an EMBL/GenBank/DDBJ whole genome shotgun (WGS) entry which is preliminary data.</text>
</comment>
<dbReference type="InterPro" id="IPR006694">
    <property type="entry name" value="Fatty_acid_hydroxylase"/>
</dbReference>
<sequence length="567" mass="64707">MTRLISEIACVGTALASFAWQCPVYCVDAFHTLPLIHQTFRSYDKNVATESPISLSCEMSPNSRSHLLSSALYSTMNSRRDDDSTTLRAEDRTIEVVPSTWKEALRRFFLGDLGPPLVVLSISGFILARFQLADTISVTDVTIFMLAIMFWWFQEYFFHRVLLHSPFEWIGKSIHRHHHEKSYFHVSIDPPALLLGWLFVAHFMLKAVLPWHLCLSATIGYSMAGLYYEWSHYIVHTRVKAPTPSQDNSFVGCISTAMSSTFSQMRDNHIRHHRVDDSYWYAFSIPAMDSLFATNPEMKEWKSRKSLTEVVDFKMFRIFILPEKVGRAQSKVLPSFAPDTKATEGAEDNGSPSIPTGRGGGGRKQDINCPDLANVFAAHDEFISILAAARDDFPREEMAEVYTAPFCFMPGRNKERGDEGGWLFFTPRVPWTHDVHIHAMNEMKRSGFKFISIEKSVESCQDMLKLKEGNVYSFTRHGGYPRTEDNVGPALDEQAVMTTCAAMGWKIPKDWKDRRQELCRERRINRVPNIEEFSNGCNKEKDAESHQLIGDHLDIKMNANGGEIFHM</sequence>
<keyword evidence="2" id="KW-0812">Transmembrane</keyword>
<evidence type="ECO:0000259" key="3">
    <source>
        <dbReference type="Pfam" id="PF04116"/>
    </source>
</evidence>
<organism evidence="4 5">
    <name type="scientific">Cyclotella cryptica</name>
    <dbReference type="NCBI Taxonomy" id="29204"/>
    <lineage>
        <taxon>Eukaryota</taxon>
        <taxon>Sar</taxon>
        <taxon>Stramenopiles</taxon>
        <taxon>Ochrophyta</taxon>
        <taxon>Bacillariophyta</taxon>
        <taxon>Coscinodiscophyceae</taxon>
        <taxon>Thalassiosirophycidae</taxon>
        <taxon>Stephanodiscales</taxon>
        <taxon>Stephanodiscaceae</taxon>
        <taxon>Cyclotella</taxon>
    </lineage>
</organism>
<dbReference type="EMBL" id="JABMIG020000002">
    <property type="protein sequence ID" value="KAL3805711.1"/>
    <property type="molecule type" value="Genomic_DNA"/>
</dbReference>
<proteinExistence type="predicted"/>
<reference evidence="4 5" key="1">
    <citation type="journal article" date="2020" name="G3 (Bethesda)">
        <title>Improved Reference Genome for Cyclotella cryptica CCMP332, a Model for Cell Wall Morphogenesis, Salinity Adaptation, and Lipid Production in Diatoms (Bacillariophyta).</title>
        <authorList>
            <person name="Roberts W.R."/>
            <person name="Downey K.M."/>
            <person name="Ruck E.C."/>
            <person name="Traller J.C."/>
            <person name="Alverson A.J."/>
        </authorList>
    </citation>
    <scope>NUCLEOTIDE SEQUENCE [LARGE SCALE GENOMIC DNA]</scope>
    <source>
        <strain evidence="4 5">CCMP332</strain>
    </source>
</reference>
<keyword evidence="2" id="KW-1133">Transmembrane helix</keyword>
<keyword evidence="5" id="KW-1185">Reference proteome</keyword>
<evidence type="ECO:0000256" key="2">
    <source>
        <dbReference type="SAM" id="Phobius"/>
    </source>
</evidence>